<dbReference type="PANTHER" id="PTHR47339">
    <property type="entry name" value="CELL DIVISION CONTROL PROTEIN 24"/>
    <property type="match status" value="1"/>
</dbReference>
<dbReference type="Proteomes" id="UP000054144">
    <property type="component" value="Unassembled WGS sequence"/>
</dbReference>
<dbReference type="GO" id="GO:0005085">
    <property type="term" value="F:guanyl-nucleotide exchange factor activity"/>
    <property type="evidence" value="ECO:0007669"/>
    <property type="project" value="InterPro"/>
</dbReference>
<dbReference type="CDD" id="cd05992">
    <property type="entry name" value="PB1"/>
    <property type="match status" value="1"/>
</dbReference>
<dbReference type="Pfam" id="PF06395">
    <property type="entry name" value="CDC24"/>
    <property type="match status" value="1"/>
</dbReference>
<reference evidence="4 5" key="1">
    <citation type="journal article" date="2015" name="Fungal Genet. Biol.">
        <title>Evolution of novel wood decay mechanisms in Agaricales revealed by the genome sequences of Fistulina hepatica and Cylindrobasidium torrendii.</title>
        <authorList>
            <person name="Floudas D."/>
            <person name="Held B.W."/>
            <person name="Riley R."/>
            <person name="Nagy L.G."/>
            <person name="Koehler G."/>
            <person name="Ransdell A.S."/>
            <person name="Younus H."/>
            <person name="Chow J."/>
            <person name="Chiniquy J."/>
            <person name="Lipzen A."/>
            <person name="Tritt A."/>
            <person name="Sun H."/>
            <person name="Haridas S."/>
            <person name="LaButti K."/>
            <person name="Ohm R.A."/>
            <person name="Kues U."/>
            <person name="Blanchette R.A."/>
            <person name="Grigoriev I.V."/>
            <person name="Minto R.E."/>
            <person name="Hibbett D.S."/>
        </authorList>
    </citation>
    <scope>NUCLEOTIDE SEQUENCE [LARGE SCALE GENOMIC DNA]</scope>
    <source>
        <strain evidence="4 5">ATCC 64428</strain>
    </source>
</reference>
<dbReference type="InterPro" id="IPR010481">
    <property type="entry name" value="Cdc24/Scd1_N"/>
</dbReference>
<dbReference type="SMART" id="SM00325">
    <property type="entry name" value="RhoGEF"/>
    <property type="match status" value="1"/>
</dbReference>
<dbReference type="InterPro" id="IPR011993">
    <property type="entry name" value="PH-like_dom_sf"/>
</dbReference>
<evidence type="ECO:0000313" key="4">
    <source>
        <dbReference type="EMBL" id="KIY43281.1"/>
    </source>
</evidence>
<feature type="compositionally biased region" description="Polar residues" evidence="1">
    <location>
        <begin position="780"/>
        <end position="796"/>
    </location>
</feature>
<dbReference type="PROSITE" id="PS50010">
    <property type="entry name" value="DH_2"/>
    <property type="match status" value="1"/>
</dbReference>
<evidence type="ECO:0000259" key="3">
    <source>
        <dbReference type="PROSITE" id="PS51745"/>
    </source>
</evidence>
<dbReference type="OrthoDB" id="1594986at2759"/>
<dbReference type="SUPFAM" id="SSF48065">
    <property type="entry name" value="DBL homology domain (DH-domain)"/>
    <property type="match status" value="1"/>
</dbReference>
<dbReference type="SUPFAM" id="SSF50729">
    <property type="entry name" value="PH domain-like"/>
    <property type="match status" value="1"/>
</dbReference>
<evidence type="ECO:0008006" key="6">
    <source>
        <dbReference type="Google" id="ProtNLM"/>
    </source>
</evidence>
<feature type="compositionally biased region" description="Low complexity" evidence="1">
    <location>
        <begin position="853"/>
        <end position="885"/>
    </location>
</feature>
<dbReference type="GO" id="GO:0005634">
    <property type="term" value="C:nucleus"/>
    <property type="evidence" value="ECO:0007669"/>
    <property type="project" value="TreeGrafter"/>
</dbReference>
<dbReference type="SMART" id="SM00233">
    <property type="entry name" value="PH"/>
    <property type="match status" value="1"/>
</dbReference>
<feature type="domain" description="DH" evidence="2">
    <location>
        <begin position="206"/>
        <end position="380"/>
    </location>
</feature>
<dbReference type="GO" id="GO:0000935">
    <property type="term" value="C:division septum"/>
    <property type="evidence" value="ECO:0007669"/>
    <property type="project" value="TreeGrafter"/>
</dbReference>
<dbReference type="InterPro" id="IPR053793">
    <property type="entry name" value="PB1-like"/>
</dbReference>
<feature type="region of interest" description="Disordered" evidence="1">
    <location>
        <begin position="615"/>
        <end position="666"/>
    </location>
</feature>
<dbReference type="InterPro" id="IPR053026">
    <property type="entry name" value="CDC42_GEF"/>
</dbReference>
<dbReference type="PANTHER" id="PTHR47339:SF1">
    <property type="entry name" value="CELL DIVISION CONTROL PROTEIN 24"/>
    <property type="match status" value="1"/>
</dbReference>
<feature type="region of interest" description="Disordered" evidence="1">
    <location>
        <begin position="455"/>
        <end position="481"/>
    </location>
</feature>
<feature type="region of interest" description="Disordered" evidence="1">
    <location>
        <begin position="680"/>
        <end position="702"/>
    </location>
</feature>
<evidence type="ECO:0000259" key="2">
    <source>
        <dbReference type="PROSITE" id="PS50010"/>
    </source>
</evidence>
<name>A0A0D7A2V6_9AGAR</name>
<dbReference type="GO" id="GO:0030010">
    <property type="term" value="P:establishment of cell polarity"/>
    <property type="evidence" value="ECO:0007669"/>
    <property type="project" value="TreeGrafter"/>
</dbReference>
<dbReference type="Gene3D" id="1.20.900.10">
    <property type="entry name" value="Dbl homology (DH) domain"/>
    <property type="match status" value="1"/>
</dbReference>
<dbReference type="Pfam" id="PF15411">
    <property type="entry name" value="PH_10"/>
    <property type="match status" value="1"/>
</dbReference>
<organism evidence="4 5">
    <name type="scientific">Fistulina hepatica ATCC 64428</name>
    <dbReference type="NCBI Taxonomy" id="1128425"/>
    <lineage>
        <taxon>Eukaryota</taxon>
        <taxon>Fungi</taxon>
        <taxon>Dikarya</taxon>
        <taxon>Basidiomycota</taxon>
        <taxon>Agaricomycotina</taxon>
        <taxon>Agaricomycetes</taxon>
        <taxon>Agaricomycetidae</taxon>
        <taxon>Agaricales</taxon>
        <taxon>Fistulinaceae</taxon>
        <taxon>Fistulina</taxon>
    </lineage>
</organism>
<dbReference type="Pfam" id="PF00621">
    <property type="entry name" value="RhoGEF"/>
    <property type="match status" value="1"/>
</dbReference>
<evidence type="ECO:0000313" key="5">
    <source>
        <dbReference type="Proteomes" id="UP000054144"/>
    </source>
</evidence>
<dbReference type="Gene3D" id="2.30.29.30">
    <property type="entry name" value="Pleckstrin-homology domain (PH domain)/Phosphotyrosine-binding domain (PTB)"/>
    <property type="match status" value="1"/>
</dbReference>
<feature type="region of interest" description="Disordered" evidence="1">
    <location>
        <begin position="727"/>
        <end position="923"/>
    </location>
</feature>
<dbReference type="SUPFAM" id="SSF54277">
    <property type="entry name" value="CAD &amp; PB1 domains"/>
    <property type="match status" value="1"/>
</dbReference>
<dbReference type="GO" id="GO:0043332">
    <property type="term" value="C:mating projection tip"/>
    <property type="evidence" value="ECO:0007669"/>
    <property type="project" value="TreeGrafter"/>
</dbReference>
<protein>
    <recommendedName>
        <fullName evidence="6">DH domain-containing protein</fullName>
    </recommendedName>
</protein>
<evidence type="ECO:0000256" key="1">
    <source>
        <dbReference type="SAM" id="MobiDB-lite"/>
    </source>
</evidence>
<dbReference type="InterPro" id="IPR001849">
    <property type="entry name" value="PH_domain"/>
</dbReference>
<feature type="compositionally biased region" description="Polar residues" evidence="1">
    <location>
        <begin position="838"/>
        <end position="847"/>
    </location>
</feature>
<feature type="domain" description="PB1" evidence="3">
    <location>
        <begin position="925"/>
        <end position="1008"/>
    </location>
</feature>
<dbReference type="InterPro" id="IPR035899">
    <property type="entry name" value="DBL_dom_sf"/>
</dbReference>
<keyword evidence="5" id="KW-1185">Reference proteome</keyword>
<proteinExistence type="predicted"/>
<dbReference type="GO" id="GO:0005737">
    <property type="term" value="C:cytoplasm"/>
    <property type="evidence" value="ECO:0007669"/>
    <property type="project" value="TreeGrafter"/>
</dbReference>
<dbReference type="Pfam" id="PF00564">
    <property type="entry name" value="PB1"/>
    <property type="match status" value="1"/>
</dbReference>
<dbReference type="InterPro" id="IPR000219">
    <property type="entry name" value="DH_dom"/>
</dbReference>
<dbReference type="CDD" id="cd00160">
    <property type="entry name" value="RhoGEF"/>
    <property type="match status" value="1"/>
</dbReference>
<dbReference type="CDD" id="cd13246">
    <property type="entry name" value="PH_Scd1"/>
    <property type="match status" value="1"/>
</dbReference>
<dbReference type="SMART" id="SM00666">
    <property type="entry name" value="PB1"/>
    <property type="match status" value="1"/>
</dbReference>
<dbReference type="InterPro" id="IPR000270">
    <property type="entry name" value="PB1_dom"/>
</dbReference>
<sequence>MTSIAGRKKSIVSSIDQPVANNTLLNKSAAQSTSLYQQCAQLKARLMRIRDFPRYFALSPDAHQSSDPVTQLWDLFSFGIPLCFLFDLLPAPLNLPKINLNDFDSDKFQQNPDRAKKHAVALFAMQIRSDKTSAVISDLEPFMVTELINRETTDGLVKVVNNVTVLVDLFPPEVFEDESSLSPSFASSESVSTLAVPQTPSGKEGARINIINELVTTERKYVADLEVMQKYSSTLFQQNVLTQDVIAQLFPNLNSLVNFQRRFLIQMESLYVLPWQEQQWGSLFSDKEPDFEVYVPYCSNYASAEALSMQYSEKLSALDMISNTNELQAFLIKPIQRVCKYPLLLESLIKVTNADDYPFYAELQQGQEAAKRIALTINEAQRQSENVQTVRNLQRRIEDWKGHHLESFGELLLDELFVVTKSDLDREYHVFLFEKIILCCKEALQPGVNGVKKSGKTNSILKKQGGPTPGMATTMPRKDSSTPLLLKGRIFLSNVTQAVAYMPGSAPPPGAPGPPRQTPLSTHALAVWWKGDDDMEYFTLRCRTEEQMRQWESKINGLIKDAAQRRANERSARQNQHVQNWQAMQTDIRPDMLIHPSLPRTSSVHATQLSMDGNYASPGGRYTHERSGSYFNGSNTPNGNGPNGYPPHEGFDVDFDDEYEDYPSSSHHMLSSYAVSGRGTPVGARRNNGIVSMPPSRDANGMQSNYERVRAQTEDAGGPLMSQWRNQGGVDIRPPPLPQPGSASSMSGGLRPVTPRIQSSAGGGAYPHEVMYGNGDGRPSQAQRPQLKSQFSSSRMRSLYEEEVSPRTTNGGGSRVRSASQPQAYVPAQPNVPPVPQWNTHRSQVSVTGGKRASGSSEESTADSSDYSPNSSSPVTPFGSSDSSLLGGGVHPGARAKGYADASHVNGHHHPPSHHMPSQPQLSPPVKIKVHFHEDIFVIQVPRSTEYNELVEKVGRKIRLCGPRREDGPLRVKYQDEDGDMVSLGSTDDVQMAFEQYRPGGQVTLFVT</sequence>
<dbReference type="PROSITE" id="PS51745">
    <property type="entry name" value="PB1"/>
    <property type="match status" value="1"/>
</dbReference>
<dbReference type="GO" id="GO:0031106">
    <property type="term" value="P:septin ring organization"/>
    <property type="evidence" value="ECO:0007669"/>
    <property type="project" value="TreeGrafter"/>
</dbReference>
<dbReference type="InterPro" id="IPR033511">
    <property type="entry name" value="Cdc24/Scd1_PH_dom"/>
</dbReference>
<gene>
    <name evidence="4" type="ORF">FISHEDRAFT_53754</name>
</gene>
<dbReference type="Gene3D" id="3.10.20.90">
    <property type="entry name" value="Phosphatidylinositol 3-kinase Catalytic Subunit, Chain A, domain 1"/>
    <property type="match status" value="1"/>
</dbReference>
<accession>A0A0D7A2V6</accession>
<dbReference type="EMBL" id="KN882110">
    <property type="protein sequence ID" value="KIY43281.1"/>
    <property type="molecule type" value="Genomic_DNA"/>
</dbReference>
<feature type="compositionally biased region" description="Acidic residues" evidence="1">
    <location>
        <begin position="652"/>
        <end position="661"/>
    </location>
</feature>
<dbReference type="AlphaFoldDB" id="A0A0D7A2V6"/>